<evidence type="ECO:0000313" key="1">
    <source>
        <dbReference type="EMBL" id="QFP94696.1"/>
    </source>
</evidence>
<dbReference type="EMBL" id="MN284893">
    <property type="protein sequence ID" value="QFP94696.1"/>
    <property type="molecule type" value="Genomic_DNA"/>
</dbReference>
<evidence type="ECO:0000313" key="2">
    <source>
        <dbReference type="Proteomes" id="UP000325405"/>
    </source>
</evidence>
<organism evidence="1 2">
    <name type="scientific">Mycobacterium phage LilMcDreamy</name>
    <dbReference type="NCBI Taxonomy" id="2652422"/>
    <lineage>
        <taxon>Viruses</taxon>
        <taxon>Duplodnaviria</taxon>
        <taxon>Heunggongvirae</taxon>
        <taxon>Uroviricota</taxon>
        <taxon>Caudoviricetes</taxon>
        <taxon>Bclasvirinae</taxon>
        <taxon>Lilmcdreamyvirus</taxon>
        <taxon>Lilmcdreamyvirus lilmcdreamy</taxon>
    </lineage>
</organism>
<dbReference type="KEGG" id="vg:60321046"/>
<accession>A0A5P8D6Q1</accession>
<protein>
    <submittedName>
        <fullName evidence="1">Uncharacterized protein</fullName>
    </submittedName>
</protein>
<keyword evidence="2" id="KW-1185">Reference proteome</keyword>
<dbReference type="GeneID" id="60321046"/>
<gene>
    <name evidence="1" type="primary">76</name>
    <name evidence="1" type="ORF">SEA_LILMCDREAMY_76</name>
</gene>
<dbReference type="RefSeq" id="YP_009949640.1">
    <property type="nucleotide sequence ID" value="NC_051582.1"/>
</dbReference>
<dbReference type="Proteomes" id="UP000325405">
    <property type="component" value="Segment"/>
</dbReference>
<name>A0A5P8D6Q1_9CAUD</name>
<sequence length="102" mass="11367">MSTHATPDAEHIDGCSMWHHQGGDYDRDCPACMTLAEEDQKAGRWTPRTGVSMYEAADPIGQWTKRGPGTAEVIELREIEVQPGERVCQSCWLVHRPGTECP</sequence>
<proteinExistence type="predicted"/>
<reference evidence="1 2" key="1">
    <citation type="submission" date="2019-08" db="EMBL/GenBank/DDBJ databases">
        <authorList>
            <person name="Lippold A."/>
            <person name="Marlatt M."/>
            <person name="Cooper K."/>
            <person name="Frohnapfel E."/>
            <person name="Glenski M."/>
            <person name="Johnson H."/>
            <person name="Johnson K."/>
            <person name="Tjaden E."/>
            <person name="Troeh S."/>
            <person name="Hayes S."/>
            <person name="Ettinger A.-S.H."/>
            <person name="Ettinger W.F."/>
            <person name="Haydock J."/>
            <person name="Anders K.R."/>
            <person name="Garlena R.A."/>
            <person name="Russell D.A."/>
            <person name="Pope W.H."/>
            <person name="Jacobs-Sera D."/>
            <person name="Hatfull G.F."/>
        </authorList>
    </citation>
    <scope>NUCLEOTIDE SEQUENCE [LARGE SCALE GENOMIC DNA]</scope>
</reference>